<dbReference type="AlphaFoldDB" id="A0A2N7TNQ2"/>
<accession>A0A2N7TNQ2</accession>
<comment type="caution">
    <text evidence="2">The sequence shown here is derived from an EMBL/GenBank/DDBJ whole genome shotgun (WGS) entry which is preliminary data.</text>
</comment>
<feature type="non-terminal residue" evidence="2">
    <location>
        <position position="1"/>
    </location>
</feature>
<dbReference type="PROSITE" id="PS51383">
    <property type="entry name" value="YJEF_C_3"/>
    <property type="match status" value="1"/>
</dbReference>
<dbReference type="Gene3D" id="3.40.1190.20">
    <property type="match status" value="1"/>
</dbReference>
<dbReference type="Pfam" id="PF01256">
    <property type="entry name" value="Carb_kinase"/>
    <property type="match status" value="1"/>
</dbReference>
<dbReference type="RefSeq" id="WP_276308832.1">
    <property type="nucleotide sequence ID" value="NZ_PNRE01000042.1"/>
</dbReference>
<dbReference type="InterPro" id="IPR000631">
    <property type="entry name" value="CARKD"/>
</dbReference>
<dbReference type="GO" id="GO:0016836">
    <property type="term" value="F:hydro-lyase activity"/>
    <property type="evidence" value="ECO:0007669"/>
    <property type="project" value="InterPro"/>
</dbReference>
<organism evidence="2 3">
    <name type="scientific">Halomonas heilongjiangensis</name>
    <dbReference type="NCBI Taxonomy" id="1387883"/>
    <lineage>
        <taxon>Bacteria</taxon>
        <taxon>Pseudomonadati</taxon>
        <taxon>Pseudomonadota</taxon>
        <taxon>Gammaproteobacteria</taxon>
        <taxon>Oceanospirillales</taxon>
        <taxon>Halomonadaceae</taxon>
        <taxon>Halomonas</taxon>
    </lineage>
</organism>
<dbReference type="Proteomes" id="UP000235346">
    <property type="component" value="Unassembled WGS sequence"/>
</dbReference>
<keyword evidence="3" id="KW-1185">Reference proteome</keyword>
<reference evidence="2 3" key="1">
    <citation type="submission" date="2018-01" db="EMBL/GenBank/DDBJ databases">
        <title>Halomonas endophytica sp. nov., isolated from storage liquid in the stems of Populus euphratica.</title>
        <authorList>
            <person name="Chen C."/>
        </authorList>
    </citation>
    <scope>NUCLEOTIDE SEQUENCE [LARGE SCALE GENOMIC DNA]</scope>
    <source>
        <strain evidence="2 3">DSM 26881</strain>
    </source>
</reference>
<evidence type="ECO:0000259" key="1">
    <source>
        <dbReference type="PROSITE" id="PS51383"/>
    </source>
</evidence>
<evidence type="ECO:0000313" key="3">
    <source>
        <dbReference type="Proteomes" id="UP000235346"/>
    </source>
</evidence>
<gene>
    <name evidence="2" type="ORF">C1H66_09370</name>
</gene>
<proteinExistence type="predicted"/>
<name>A0A2N7TNQ2_9GAMM</name>
<dbReference type="SUPFAM" id="SSF53613">
    <property type="entry name" value="Ribokinase-like"/>
    <property type="match status" value="1"/>
</dbReference>
<sequence>PGMASGGMGDALSGILGGLLAQGLPLEAAARVGVLVHALAADMAAGDTGERGLLAGDLASYAQLLINPGTGDGHAAATR</sequence>
<dbReference type="InterPro" id="IPR029056">
    <property type="entry name" value="Ribokinase-like"/>
</dbReference>
<evidence type="ECO:0000313" key="2">
    <source>
        <dbReference type="EMBL" id="PMR69748.1"/>
    </source>
</evidence>
<protein>
    <submittedName>
        <fullName evidence="2">Bifunctional ADP-dependent NAD(P)H-hydrate dehydratase/NAD(P)H-hydrate epimerase</fullName>
    </submittedName>
</protein>
<feature type="domain" description="YjeF C-terminal" evidence="1">
    <location>
        <begin position="1"/>
        <end position="69"/>
    </location>
</feature>
<dbReference type="EMBL" id="PNRE01000042">
    <property type="protein sequence ID" value="PMR69748.1"/>
    <property type="molecule type" value="Genomic_DNA"/>
</dbReference>